<keyword evidence="1" id="KW-0223">Dioxygenase</keyword>
<evidence type="ECO:0000313" key="1">
    <source>
        <dbReference type="EMBL" id="PLL32071.1"/>
    </source>
</evidence>
<organism evidence="1 2">
    <name type="scientific">Klebsiella michiganensis</name>
    <dbReference type="NCBI Taxonomy" id="1134687"/>
    <lineage>
        <taxon>Bacteria</taxon>
        <taxon>Pseudomonadati</taxon>
        <taxon>Pseudomonadota</taxon>
        <taxon>Gammaproteobacteria</taxon>
        <taxon>Enterobacterales</taxon>
        <taxon>Enterobacteriaceae</taxon>
        <taxon>Klebsiella/Raoultella group</taxon>
        <taxon>Klebsiella</taxon>
    </lineage>
</organism>
<reference evidence="1 2" key="1">
    <citation type="submission" date="2017-11" db="EMBL/GenBank/DDBJ databases">
        <authorList>
            <person name="Han C.G."/>
        </authorList>
    </citation>
    <scope>NUCLEOTIDE SEQUENCE [LARGE SCALE GENOMIC DNA]</scope>
    <source>
        <strain evidence="1 2">A11</strain>
    </source>
</reference>
<feature type="non-terminal residue" evidence="1">
    <location>
        <position position="1"/>
    </location>
</feature>
<name>A0A2J4QLW9_9ENTR</name>
<dbReference type="EMBL" id="PIDS01000843">
    <property type="protein sequence ID" value="PLL32071.1"/>
    <property type="molecule type" value="Genomic_DNA"/>
</dbReference>
<comment type="caution">
    <text evidence="1">The sequence shown here is derived from an EMBL/GenBank/DDBJ whole genome shotgun (WGS) entry which is preliminary data.</text>
</comment>
<keyword evidence="1" id="KW-0670">Pyruvate</keyword>
<dbReference type="InterPro" id="IPR029068">
    <property type="entry name" value="Glyas_Bleomycin-R_OHBP_Dase"/>
</dbReference>
<accession>A0A2J4QLW9</accession>
<dbReference type="SUPFAM" id="SSF54593">
    <property type="entry name" value="Glyoxalase/Bleomycin resistance protein/Dihydroxybiphenyl dioxygenase"/>
    <property type="match status" value="1"/>
</dbReference>
<dbReference type="Proteomes" id="UP000234505">
    <property type="component" value="Unassembled WGS sequence"/>
</dbReference>
<dbReference type="Gene3D" id="3.10.180.10">
    <property type="entry name" value="2,3-Dihydroxybiphenyl 1,2-Dioxygenase, domain 1"/>
    <property type="match status" value="1"/>
</dbReference>
<proteinExistence type="predicted"/>
<dbReference type="GO" id="GO:0051213">
    <property type="term" value="F:dioxygenase activity"/>
    <property type="evidence" value="ECO:0007669"/>
    <property type="project" value="UniProtKB-KW"/>
</dbReference>
<sequence length="76" mass="8783">YEDLLARFGEDVQVNLLKNHQILYDRDGSGGEFLHLYTRPFSAGRFFFELTERRNGYALYGAVNAAVRLSAMQYTE</sequence>
<evidence type="ECO:0000313" key="2">
    <source>
        <dbReference type="Proteomes" id="UP000234505"/>
    </source>
</evidence>
<reference evidence="1 2" key="2">
    <citation type="submission" date="2018-01" db="EMBL/GenBank/DDBJ databases">
        <title>Genomic study of Klebsiella pneumoniae.</title>
        <authorList>
            <person name="Yang Y."/>
            <person name="Bicalho R."/>
        </authorList>
    </citation>
    <scope>NUCLEOTIDE SEQUENCE [LARGE SCALE GENOMIC DNA]</scope>
    <source>
        <strain evidence="1 2">A11</strain>
    </source>
</reference>
<gene>
    <name evidence="1" type="ORF">CWN50_21445</name>
</gene>
<protein>
    <submittedName>
        <fullName evidence="1">4-hydroxyphenylpyruvate dioxygenase</fullName>
    </submittedName>
</protein>
<dbReference type="AlphaFoldDB" id="A0A2J4QLW9"/>
<keyword evidence="1" id="KW-0560">Oxidoreductase</keyword>